<dbReference type="EMBL" id="MK500327">
    <property type="protein sequence ID" value="QBK85773.1"/>
    <property type="molecule type" value="Genomic_DNA"/>
</dbReference>
<evidence type="ECO:0000256" key="1">
    <source>
        <dbReference type="SAM" id="Phobius"/>
    </source>
</evidence>
<feature type="transmembrane region" description="Helical" evidence="1">
    <location>
        <begin position="33"/>
        <end position="54"/>
    </location>
</feature>
<name>A0A481YR81_9VIRU</name>
<keyword evidence="1" id="KW-0812">Transmembrane</keyword>
<proteinExistence type="predicted"/>
<feature type="transmembrane region" description="Helical" evidence="1">
    <location>
        <begin position="60"/>
        <end position="79"/>
    </location>
</feature>
<protein>
    <recommendedName>
        <fullName evidence="3">Transmembrane protein</fullName>
    </recommendedName>
</protein>
<accession>A0A481YR81</accession>
<keyword evidence="1" id="KW-1133">Transmembrane helix</keyword>
<reference evidence="2" key="1">
    <citation type="journal article" date="2019" name="MBio">
        <title>Virus Genomes from Deep Sea Sediments Expand the Ocean Megavirome and Support Independent Origins of Viral Gigantism.</title>
        <authorList>
            <person name="Backstrom D."/>
            <person name="Yutin N."/>
            <person name="Jorgensen S.L."/>
            <person name="Dharamshi J."/>
            <person name="Homa F."/>
            <person name="Zaremba-Niedwiedzka K."/>
            <person name="Spang A."/>
            <person name="Wolf Y.I."/>
            <person name="Koonin E.V."/>
            <person name="Ettema T.J."/>
        </authorList>
    </citation>
    <scope>NUCLEOTIDE SEQUENCE</scope>
</reference>
<evidence type="ECO:0000313" key="2">
    <source>
        <dbReference type="EMBL" id="QBK85773.1"/>
    </source>
</evidence>
<sequence>MSSRISSLILWNFIVKNVTRNFLKSLKKRRKNLFAVAVIKLLKVKLISVTTVVIRYILDASMQPFLIMIGNNAFVGIVVKRSSQ</sequence>
<keyword evidence="1" id="KW-0472">Membrane</keyword>
<gene>
    <name evidence="2" type="ORF">LCMAC101_03680</name>
</gene>
<evidence type="ECO:0008006" key="3">
    <source>
        <dbReference type="Google" id="ProtNLM"/>
    </source>
</evidence>
<organism evidence="2">
    <name type="scientific">Marseillevirus LCMAC101</name>
    <dbReference type="NCBI Taxonomy" id="2506602"/>
    <lineage>
        <taxon>Viruses</taxon>
        <taxon>Varidnaviria</taxon>
        <taxon>Bamfordvirae</taxon>
        <taxon>Nucleocytoviricota</taxon>
        <taxon>Megaviricetes</taxon>
        <taxon>Pimascovirales</taxon>
        <taxon>Pimascovirales incertae sedis</taxon>
        <taxon>Marseilleviridae</taxon>
    </lineage>
</organism>